<keyword evidence="7 9" id="KW-0472">Membrane</keyword>
<keyword evidence="5" id="KW-0029">Amino-acid transport</keyword>
<sequence length="119" mass="12921">MTPSGSTHPPHSPLPYLFVGLSALLGLIAISILLLVCSYRKLFNLQRREWQNGGVDQDLEAEEGGRGDNTAQNAVEEMIPVIMAGELKPTYLATPMSYSFGGESSKSFSCGDKSQKLEE</sequence>
<evidence type="ECO:0000256" key="5">
    <source>
        <dbReference type="ARBA" id="ARBA00022970"/>
    </source>
</evidence>
<name>A0AAE0BAG0_9ROSI</name>
<accession>A0AAE0BAG0</accession>
<feature type="region of interest" description="Disordered" evidence="8">
    <location>
        <begin position="99"/>
        <end position="119"/>
    </location>
</feature>
<gene>
    <name evidence="10" type="ORF">Dsin_004261</name>
</gene>
<evidence type="ECO:0000256" key="1">
    <source>
        <dbReference type="ARBA" id="ARBA00004167"/>
    </source>
</evidence>
<dbReference type="EMBL" id="JANJYJ010000001">
    <property type="protein sequence ID" value="KAK3232380.1"/>
    <property type="molecule type" value="Genomic_DNA"/>
</dbReference>
<feature type="region of interest" description="Disordered" evidence="8">
    <location>
        <begin position="53"/>
        <end position="72"/>
    </location>
</feature>
<evidence type="ECO:0000256" key="3">
    <source>
        <dbReference type="ARBA" id="ARBA00022448"/>
    </source>
</evidence>
<keyword evidence="3" id="KW-0813">Transport</keyword>
<comment type="caution">
    <text evidence="10">The sequence shown here is derived from an EMBL/GenBank/DDBJ whole genome shotgun (WGS) entry which is preliminary data.</text>
</comment>
<keyword evidence="4 9" id="KW-0812">Transmembrane</keyword>
<evidence type="ECO:0000313" key="11">
    <source>
        <dbReference type="Proteomes" id="UP001281410"/>
    </source>
</evidence>
<dbReference type="PANTHER" id="PTHR33228">
    <property type="entry name" value="PROTEIN GLUTAMINE DUMPER 4-RELATED"/>
    <property type="match status" value="1"/>
</dbReference>
<evidence type="ECO:0000256" key="9">
    <source>
        <dbReference type="SAM" id="Phobius"/>
    </source>
</evidence>
<dbReference type="Proteomes" id="UP001281410">
    <property type="component" value="Unassembled WGS sequence"/>
</dbReference>
<proteinExistence type="inferred from homology"/>
<comment type="similarity">
    <text evidence="2">Belongs to the GLUTAMINE DUMPER 1 (TC 9.B.60) family.</text>
</comment>
<evidence type="ECO:0000313" key="10">
    <source>
        <dbReference type="EMBL" id="KAK3232380.1"/>
    </source>
</evidence>
<dbReference type="PANTHER" id="PTHR33228:SF77">
    <property type="entry name" value="PROTEIN GLUTAMINE DUMPER 2"/>
    <property type="match status" value="1"/>
</dbReference>
<keyword evidence="11" id="KW-1185">Reference proteome</keyword>
<evidence type="ECO:0000256" key="7">
    <source>
        <dbReference type="ARBA" id="ARBA00023136"/>
    </source>
</evidence>
<evidence type="ECO:0000256" key="4">
    <source>
        <dbReference type="ARBA" id="ARBA00022692"/>
    </source>
</evidence>
<comment type="subcellular location">
    <subcellularLocation>
        <location evidence="1">Membrane</location>
        <topology evidence="1">Single-pass membrane protein</topology>
    </subcellularLocation>
</comment>
<reference evidence="10" key="1">
    <citation type="journal article" date="2023" name="Plant J.">
        <title>Genome sequences and population genomics provide insights into the demographic history, inbreeding, and mutation load of two 'living fossil' tree species of Dipteronia.</title>
        <authorList>
            <person name="Feng Y."/>
            <person name="Comes H.P."/>
            <person name="Chen J."/>
            <person name="Zhu S."/>
            <person name="Lu R."/>
            <person name="Zhang X."/>
            <person name="Li P."/>
            <person name="Qiu J."/>
            <person name="Olsen K.M."/>
            <person name="Qiu Y."/>
        </authorList>
    </citation>
    <scope>NUCLEOTIDE SEQUENCE</scope>
    <source>
        <strain evidence="10">NBL</strain>
    </source>
</reference>
<feature type="transmembrane region" description="Helical" evidence="9">
    <location>
        <begin position="16"/>
        <end position="39"/>
    </location>
</feature>
<dbReference type="GO" id="GO:0006865">
    <property type="term" value="P:amino acid transport"/>
    <property type="evidence" value="ECO:0007669"/>
    <property type="project" value="UniProtKB-KW"/>
</dbReference>
<evidence type="ECO:0000256" key="2">
    <source>
        <dbReference type="ARBA" id="ARBA00009977"/>
    </source>
</evidence>
<organism evidence="10 11">
    <name type="scientific">Dipteronia sinensis</name>
    <dbReference type="NCBI Taxonomy" id="43782"/>
    <lineage>
        <taxon>Eukaryota</taxon>
        <taxon>Viridiplantae</taxon>
        <taxon>Streptophyta</taxon>
        <taxon>Embryophyta</taxon>
        <taxon>Tracheophyta</taxon>
        <taxon>Spermatophyta</taxon>
        <taxon>Magnoliopsida</taxon>
        <taxon>eudicotyledons</taxon>
        <taxon>Gunneridae</taxon>
        <taxon>Pentapetalae</taxon>
        <taxon>rosids</taxon>
        <taxon>malvids</taxon>
        <taxon>Sapindales</taxon>
        <taxon>Sapindaceae</taxon>
        <taxon>Hippocastanoideae</taxon>
        <taxon>Acereae</taxon>
        <taxon>Dipteronia</taxon>
    </lineage>
</organism>
<dbReference type="GO" id="GO:0080143">
    <property type="term" value="P:regulation of amino acid export"/>
    <property type="evidence" value="ECO:0007669"/>
    <property type="project" value="InterPro"/>
</dbReference>
<keyword evidence="6 9" id="KW-1133">Transmembrane helix</keyword>
<evidence type="ECO:0000256" key="8">
    <source>
        <dbReference type="SAM" id="MobiDB-lite"/>
    </source>
</evidence>
<evidence type="ECO:0000256" key="6">
    <source>
        <dbReference type="ARBA" id="ARBA00022989"/>
    </source>
</evidence>
<dbReference type="AlphaFoldDB" id="A0AAE0BAG0"/>
<dbReference type="GO" id="GO:0016020">
    <property type="term" value="C:membrane"/>
    <property type="evidence" value="ECO:0007669"/>
    <property type="project" value="UniProtKB-SubCell"/>
</dbReference>
<protein>
    <submittedName>
        <fullName evidence="10">Uncharacterized protein</fullName>
    </submittedName>
</protein>
<dbReference type="InterPro" id="IPR040359">
    <property type="entry name" value="GDU"/>
</dbReference>